<gene>
    <name evidence="1" type="ORF">BJ971_003160</name>
</gene>
<comment type="caution">
    <text evidence="1">The sequence shown here is derived from an EMBL/GenBank/DDBJ whole genome shotgun (WGS) entry which is preliminary data.</text>
</comment>
<dbReference type="EMBL" id="JACHNH010000001">
    <property type="protein sequence ID" value="MBB4762604.1"/>
    <property type="molecule type" value="Genomic_DNA"/>
</dbReference>
<reference evidence="1 2" key="1">
    <citation type="submission" date="2020-08" db="EMBL/GenBank/DDBJ databases">
        <title>Sequencing the genomes of 1000 actinobacteria strains.</title>
        <authorList>
            <person name="Klenk H.-P."/>
        </authorList>
    </citation>
    <scope>NUCLEOTIDE SEQUENCE [LARGE SCALE GENOMIC DNA]</scope>
    <source>
        <strain evidence="1 2">DSM 43149</strain>
    </source>
</reference>
<evidence type="ECO:0008006" key="3">
    <source>
        <dbReference type="Google" id="ProtNLM"/>
    </source>
</evidence>
<dbReference type="RefSeq" id="WP_184993820.1">
    <property type="nucleotide sequence ID" value="NZ_BOMK01000009.1"/>
</dbReference>
<dbReference type="InterPro" id="IPR017853">
    <property type="entry name" value="GH"/>
</dbReference>
<dbReference type="AlphaFoldDB" id="A0A7W7MQP1"/>
<keyword evidence="2" id="KW-1185">Reference proteome</keyword>
<dbReference type="SUPFAM" id="SSF51445">
    <property type="entry name" value="(Trans)glycosidases"/>
    <property type="match status" value="1"/>
</dbReference>
<name>A0A7W7MQP1_9ACTN</name>
<proteinExistence type="predicted"/>
<protein>
    <recommendedName>
        <fullName evidence="3">GH26 domain-containing protein</fullName>
    </recommendedName>
</protein>
<accession>A0A7W7MQP1</accession>
<organism evidence="1 2">
    <name type="scientific">Actinoplanes digitatis</name>
    <dbReference type="NCBI Taxonomy" id="1868"/>
    <lineage>
        <taxon>Bacteria</taxon>
        <taxon>Bacillati</taxon>
        <taxon>Actinomycetota</taxon>
        <taxon>Actinomycetes</taxon>
        <taxon>Micromonosporales</taxon>
        <taxon>Micromonosporaceae</taxon>
        <taxon>Actinoplanes</taxon>
    </lineage>
</organism>
<sequence>MTDQFELVGADRVTAIARGAQKWKTRLRIGFHPTPSEYKRWLPRLPTPWFTRVFHSGGKGLPSYLGNDAISRLPDRTIRHISYKDRVGATAITAFLDSIPAGTEVWLTWHHEGDIDWAGDIGGYLAYWKLLRRTVDAHPARPNVTLINVHTLYASRYKRREMDWRRFMVPDLADVDSWDCYRSAGVNAYEAPEALLGLPIAARHEFGVRTHITEFGTHPTDWDTDGTWQAIWYREACAYLDRAGVEAVGFWCNADGQFDYRPTKPRVLEEWRALMNRYNAPIGARQAATAVVRPRRVGISEGQRGAENR</sequence>
<dbReference type="Proteomes" id="UP000578112">
    <property type="component" value="Unassembled WGS sequence"/>
</dbReference>
<evidence type="ECO:0000313" key="1">
    <source>
        <dbReference type="EMBL" id="MBB4762604.1"/>
    </source>
</evidence>
<evidence type="ECO:0000313" key="2">
    <source>
        <dbReference type="Proteomes" id="UP000578112"/>
    </source>
</evidence>